<sequence>MVLIDQKIDQFGENVQAQNEARPFVEPFDPIGTNPVNSFNSPFGRHEGQ</sequence>
<proteinExistence type="predicted"/>
<protein>
    <submittedName>
        <fullName evidence="2">Head completion-like protein</fullName>
    </submittedName>
</protein>
<evidence type="ECO:0000256" key="1">
    <source>
        <dbReference type="SAM" id="MobiDB-lite"/>
    </source>
</evidence>
<dbReference type="KEGG" id="vg:9861254"/>
<reference evidence="2 3" key="1">
    <citation type="journal article" date="2012" name="Arch. Virol.">
        <title>Complete genomic sequence of a T4-like bacteriophage, phiAS4, infecting Aeromonas salmonicida subsp. salmonicida.</title>
        <authorList>
            <person name="Kim J.H."/>
            <person name="Son J.S."/>
            <person name="Choi Y.J."/>
            <person name="Choresca C.H."/>
            <person name="Shin S.P."/>
            <person name="Han J.E."/>
            <person name="Jun J.W."/>
            <person name="Park S.C."/>
        </authorList>
    </citation>
    <scope>NUCLEOTIDE SEQUENCE [LARGE SCALE GENOMIC DNA]</scope>
</reference>
<dbReference type="Proteomes" id="UP000002235">
    <property type="component" value="Segment"/>
</dbReference>
<feature type="region of interest" description="Disordered" evidence="1">
    <location>
        <begin position="25"/>
        <end position="49"/>
    </location>
</feature>
<organism evidence="2 3">
    <name type="scientific">Aeromonas phage phiAS4</name>
    <dbReference type="NCBI Taxonomy" id="879628"/>
    <lineage>
        <taxon>Viruses</taxon>
        <taxon>Duplodnaviria</taxon>
        <taxon>Heunggongvirae</taxon>
        <taxon>Uroviricota</taxon>
        <taxon>Caudoviricetes</taxon>
        <taxon>Pantevenvirales</taxon>
        <taxon>Straboviridae</taxon>
        <taxon>Tulanevirus</taxon>
        <taxon>Tulanevirus as4</taxon>
    </lineage>
</organism>
<keyword evidence="3" id="KW-1185">Reference proteome</keyword>
<evidence type="ECO:0000313" key="3">
    <source>
        <dbReference type="Proteomes" id="UP000002235"/>
    </source>
</evidence>
<dbReference type="EMBL" id="HM452125">
    <property type="protein sequence ID" value="ADM79691.1"/>
    <property type="molecule type" value="Genomic_DNA"/>
</dbReference>
<dbReference type="GeneID" id="9861254"/>
<gene>
    <name evidence="2" type="ORF">phiAS4_ORF0119</name>
</gene>
<accession>E1A1G7</accession>
<evidence type="ECO:0000313" key="2">
    <source>
        <dbReference type="EMBL" id="ADM79691.1"/>
    </source>
</evidence>
<name>E1A1G7_9CAUD</name>
<dbReference type="RefSeq" id="YP_003969137.1">
    <property type="nucleotide sequence ID" value="NC_014635.1"/>
</dbReference>